<dbReference type="InParanoid" id="B7Q2Q8"/>
<dbReference type="Proteomes" id="UP000001555">
    <property type="component" value="Unassembled WGS sequence"/>
</dbReference>
<evidence type="ECO:0000313" key="3">
    <source>
        <dbReference type="EnsemblMetazoa" id="ISCW020667-PA"/>
    </source>
</evidence>
<dbReference type="EMBL" id="ABJB010807221">
    <property type="status" value="NOT_ANNOTATED_CDS"/>
    <property type="molecule type" value="Genomic_DNA"/>
</dbReference>
<dbReference type="EnsemblMetazoa" id="ISCW020667-RA">
    <property type="protein sequence ID" value="ISCW020667-PA"/>
    <property type="gene ID" value="ISCW020667"/>
</dbReference>
<dbReference type="EMBL" id="ABJB010095572">
    <property type="status" value="NOT_ANNOTATED_CDS"/>
    <property type="molecule type" value="Genomic_DNA"/>
</dbReference>
<dbReference type="EMBL" id="ABJB011114551">
    <property type="status" value="NOT_ANNOTATED_CDS"/>
    <property type="molecule type" value="Genomic_DNA"/>
</dbReference>
<dbReference type="VEuPathDB" id="VectorBase:ISCI020667"/>
<keyword evidence="1" id="KW-0812">Transmembrane</keyword>
<dbReference type="AlphaFoldDB" id="B7Q2Q8"/>
<evidence type="ECO:0000313" key="2">
    <source>
        <dbReference type="EMBL" id="EEC13130.1"/>
    </source>
</evidence>
<reference evidence="3" key="2">
    <citation type="submission" date="2020-05" db="UniProtKB">
        <authorList>
            <consortium name="EnsemblMetazoa"/>
        </authorList>
    </citation>
    <scope>IDENTIFICATION</scope>
    <source>
        <strain evidence="3">wikel</strain>
    </source>
</reference>
<organism>
    <name type="scientific">Ixodes scapularis</name>
    <name type="common">Black-legged tick</name>
    <name type="synonym">Deer tick</name>
    <dbReference type="NCBI Taxonomy" id="6945"/>
    <lineage>
        <taxon>Eukaryota</taxon>
        <taxon>Metazoa</taxon>
        <taxon>Ecdysozoa</taxon>
        <taxon>Arthropoda</taxon>
        <taxon>Chelicerata</taxon>
        <taxon>Arachnida</taxon>
        <taxon>Acari</taxon>
        <taxon>Parasitiformes</taxon>
        <taxon>Ixodida</taxon>
        <taxon>Ixodoidea</taxon>
        <taxon>Ixodidae</taxon>
        <taxon>Ixodinae</taxon>
        <taxon>Ixodes</taxon>
    </lineage>
</organism>
<name>B7Q2Q8_IXOSC</name>
<dbReference type="EMBL" id="ABJB010810082">
    <property type="status" value="NOT_ANNOTATED_CDS"/>
    <property type="molecule type" value="Genomic_DNA"/>
</dbReference>
<keyword evidence="4" id="KW-1185">Reference proteome</keyword>
<protein>
    <submittedName>
        <fullName evidence="2 3">Uncharacterized protein</fullName>
    </submittedName>
</protein>
<feature type="transmembrane region" description="Helical" evidence="1">
    <location>
        <begin position="12"/>
        <end position="35"/>
    </location>
</feature>
<reference evidence="2 4" key="1">
    <citation type="submission" date="2008-03" db="EMBL/GenBank/DDBJ databases">
        <title>Annotation of Ixodes scapularis.</title>
        <authorList>
            <consortium name="Ixodes scapularis Genome Project Consortium"/>
            <person name="Caler E."/>
            <person name="Hannick L.I."/>
            <person name="Bidwell S."/>
            <person name="Joardar V."/>
            <person name="Thiagarajan M."/>
            <person name="Amedeo P."/>
            <person name="Galinsky K.J."/>
            <person name="Schobel S."/>
            <person name="Inman J."/>
            <person name="Hostetler J."/>
            <person name="Miller J."/>
            <person name="Hammond M."/>
            <person name="Megy K."/>
            <person name="Lawson D."/>
            <person name="Kodira C."/>
            <person name="Sutton G."/>
            <person name="Meyer J."/>
            <person name="Hill C.A."/>
            <person name="Birren B."/>
            <person name="Nene V."/>
            <person name="Collins F."/>
            <person name="Alarcon-Chaidez F."/>
            <person name="Wikel S."/>
            <person name="Strausberg R."/>
        </authorList>
    </citation>
    <scope>NUCLEOTIDE SEQUENCE [LARGE SCALE GENOMIC DNA]</scope>
    <source>
        <strain evidence="4">Wikel</strain>
        <strain evidence="2">Wikel colony</strain>
    </source>
</reference>
<feature type="transmembrane region" description="Helical" evidence="1">
    <location>
        <begin position="47"/>
        <end position="66"/>
    </location>
</feature>
<dbReference type="HOGENOM" id="CLU_1070721_0_0_1"/>
<dbReference type="OrthoDB" id="6502550at2759"/>
<keyword evidence="5" id="KW-1267">Proteomics identification</keyword>
<evidence type="ECO:0000256" key="1">
    <source>
        <dbReference type="SAM" id="Phobius"/>
    </source>
</evidence>
<evidence type="ECO:0000313" key="4">
    <source>
        <dbReference type="Proteomes" id="UP000001555"/>
    </source>
</evidence>
<dbReference type="VEuPathDB" id="VectorBase:ISCW020667"/>
<keyword evidence="1" id="KW-0472">Membrane</keyword>
<evidence type="ECO:0007829" key="5">
    <source>
        <dbReference type="PeptideAtlas" id="B7Q2Q8"/>
    </source>
</evidence>
<keyword evidence="1" id="KW-1133">Transmembrane helix</keyword>
<proteinExistence type="evidence at protein level"/>
<feature type="transmembrane region" description="Helical" evidence="1">
    <location>
        <begin position="78"/>
        <end position="102"/>
    </location>
</feature>
<sequence>MADPGRSLGVNLFVCCLLVLCAGLVFVVPLLGQLWQVIPELSTVEVAMRFQGLFLAMAAVCGMAAYCRRAGSSRLHALVGSCAACATVAVCLTAVLFAYKLLLLLQVLEKDETKEVNLDNLGAVLLLTLLSVDLLALLATLAATVCCIVYLSRARKLRCCAARREGSYPVEDHKYGAPGLPPRRPRGSSDVPVLTAARYPTTEREPEYSLPRKGAYGDEPVAQPRLVMAPDDAPVLHLGRQPPGTVYVLPPGSLVMLESR</sequence>
<dbReference type="VEuPathDB" id="VectorBase:ISCP_004739"/>
<feature type="transmembrane region" description="Helical" evidence="1">
    <location>
        <begin position="122"/>
        <end position="151"/>
    </location>
</feature>
<dbReference type="PaxDb" id="6945-B7Q2Q8"/>
<dbReference type="EMBL" id="DS844967">
    <property type="protein sequence ID" value="EEC13130.1"/>
    <property type="molecule type" value="Genomic_DNA"/>
</dbReference>
<gene>
    <name evidence="3" type="primary">8035015</name>
    <name evidence="2" type="ORF">IscW_ISCW020667</name>
</gene>
<accession>B7Q2Q8</accession>